<keyword evidence="2" id="KW-1185">Reference proteome</keyword>
<protein>
    <submittedName>
        <fullName evidence="1">Uncharacterized protein</fullName>
    </submittedName>
</protein>
<reference evidence="1 2" key="1">
    <citation type="journal article" date="2003" name="Proc. Natl. Acad. Sci. U.S.A.">
        <title>The genome sequence of Clostridium tetani, the causative agent of tetanus disease.</title>
        <authorList>
            <person name="Brueggemann H."/>
            <person name="Baumer S."/>
            <person name="Fricke W.F."/>
            <person name="Wiezer A."/>
            <person name="Liesegang H."/>
            <person name="Decker I."/>
            <person name="Herzberg C."/>
            <person name="Martinez-Arias R."/>
            <person name="Merkl R."/>
            <person name="Henne A."/>
            <person name="Gottschalk G."/>
        </authorList>
    </citation>
    <scope>NUCLEOTIDE SEQUENCE [LARGE SCALE GENOMIC DNA]</scope>
    <source>
        <strain evidence="2">Massachusetts / E88</strain>
    </source>
</reference>
<proteinExistence type="predicted"/>
<dbReference type="KEGG" id="ctc:CTC_00637"/>
<evidence type="ECO:0000313" key="1">
    <source>
        <dbReference type="EMBL" id="AAO35247.1"/>
    </source>
</evidence>
<dbReference type="HOGENOM" id="CLU_1583686_0_0_9"/>
<dbReference type="AlphaFoldDB" id="Q897T9"/>
<evidence type="ECO:0000313" key="2">
    <source>
        <dbReference type="Proteomes" id="UP000001412"/>
    </source>
</evidence>
<dbReference type="Proteomes" id="UP000001412">
    <property type="component" value="Chromosome"/>
</dbReference>
<dbReference type="EMBL" id="AE015927">
    <property type="protein sequence ID" value="AAO35247.1"/>
    <property type="molecule type" value="Genomic_DNA"/>
</dbReference>
<gene>
    <name evidence="1" type="ordered locus">CTC_00637</name>
</gene>
<accession>Q897T9</accession>
<organism evidence="1 2">
    <name type="scientific">Clostridium tetani (strain Massachusetts / E88)</name>
    <dbReference type="NCBI Taxonomy" id="212717"/>
    <lineage>
        <taxon>Bacteria</taxon>
        <taxon>Bacillati</taxon>
        <taxon>Bacillota</taxon>
        <taxon>Clostridia</taxon>
        <taxon>Eubacteriales</taxon>
        <taxon>Clostridiaceae</taxon>
        <taxon>Clostridium</taxon>
    </lineage>
</organism>
<sequence>MVIPGMKSLIGLSGQIAQKINTIDNITKFNLDGIQNNMKQLAVASNVYRNIAVETTMQLQKKLEPLRAVSKCGLLDVQKKVQKIGLQMGLASQAVQSYSFKYDKIISNINTPREALITNNIQGIRSVLTEAQAGSRLLESQLKGIKQFLSSTTKFIYRDKLIHFDSLNENILK</sequence>
<name>Q897T9_CLOTE</name>